<feature type="chain" id="PRO_5021355090" evidence="4">
    <location>
        <begin position="23"/>
        <end position="612"/>
    </location>
</feature>
<dbReference type="SUPFAM" id="SSF53254">
    <property type="entry name" value="Phosphoglycerate mutase-like"/>
    <property type="match status" value="1"/>
</dbReference>
<dbReference type="InterPro" id="IPR000560">
    <property type="entry name" value="His_Pase_clade-2"/>
</dbReference>
<feature type="compositionally biased region" description="Basic and acidic residues" evidence="2">
    <location>
        <begin position="583"/>
        <end position="598"/>
    </location>
</feature>
<comment type="caution">
    <text evidence="5">The sequence shown here is derived from an EMBL/GenBank/DDBJ whole genome shotgun (WGS) entry which is preliminary data.</text>
</comment>
<sequence length="612" mass="66721">MFALYVALLAAVWASSMDRVEAQNHTIHASVIFARTGDRTPFLSAGTPHLTSLGAQQMSSLGQYFRRRYIASAPESPLEGAAVLTGLSSWNLDNEQVFVQTIDTMYTAQSATAFMQALYPPHTLRNSTATYLDPSSILSDSTYLEAPLNGYQYAMINTVSQYDPYSAYLDGATGCPNLDNSALQYYVSEEFNTTNARTTTMYQSIGHAMLEGVLPQIDWSYANAYLIWDYVTYQNNHDPASKAILDSPGYRGDIDQMGALASKKQARIYGDLTPSYALPGDRIRATAGKTLAARMVGMLLDNIASLGRANKLNLFVGEYPPMLSLFSLLGLAQVDEKFKHIPPFASAIALELFSWAGNGTTETNGDGLNYPDQNSLWVRFLYVNGSLTSDNSDQSIKSYPLFQRGPSETDMKWTEFKALMSKFMMSEVSDWCIHCNSQSVFCPALIDAKTSSSMGSSSNSKKGSNMTPQVAGVIGAAVTIGTFAIALALAMLFGGIRFFRVDKGKKSESGGFKGSAKMASDQDLHLPKNAAPVGVSAVPIDGDIKKGHERIGSWELKDAATKDMETQRNTFVSLGGSTVASLEPDRKPSYERDEEHDAINPFENPVHARESV</sequence>
<evidence type="ECO:0000313" key="5">
    <source>
        <dbReference type="EMBL" id="TID21565.1"/>
    </source>
</evidence>
<keyword evidence="4" id="KW-0732">Signal</keyword>
<accession>A0A4Z1PF78</accession>
<dbReference type="STRING" id="86259.A0A4Z1PF78"/>
<comment type="similarity">
    <text evidence="1">Belongs to the histidine acid phosphatase family.</text>
</comment>
<dbReference type="PANTHER" id="PTHR11567">
    <property type="entry name" value="ACID PHOSPHATASE-RELATED"/>
    <property type="match status" value="1"/>
</dbReference>
<protein>
    <submittedName>
        <fullName evidence="5">Phosphoglycerate mutase-like protein</fullName>
    </submittedName>
</protein>
<feature type="region of interest" description="Disordered" evidence="2">
    <location>
        <begin position="576"/>
        <end position="612"/>
    </location>
</feature>
<keyword evidence="3" id="KW-0472">Membrane</keyword>
<dbReference type="AlphaFoldDB" id="A0A4Z1PF78"/>
<dbReference type="InterPro" id="IPR029033">
    <property type="entry name" value="His_PPase_superfam"/>
</dbReference>
<reference evidence="5 6" key="1">
    <citation type="submission" date="2019-04" db="EMBL/GenBank/DDBJ databases">
        <title>High contiguity whole genome sequence and gene annotation resource for two Venturia nashicola isolates.</title>
        <authorList>
            <person name="Prokchorchik M."/>
            <person name="Won K."/>
            <person name="Lee Y."/>
            <person name="Choi E.D."/>
            <person name="Segonzac C."/>
            <person name="Sohn K.H."/>
        </authorList>
    </citation>
    <scope>NUCLEOTIDE SEQUENCE [LARGE SCALE GENOMIC DNA]</scope>
    <source>
        <strain evidence="5 6">PRI2</strain>
    </source>
</reference>
<feature type="transmembrane region" description="Helical" evidence="3">
    <location>
        <begin position="470"/>
        <end position="496"/>
    </location>
</feature>
<evidence type="ECO:0000256" key="4">
    <source>
        <dbReference type="SAM" id="SignalP"/>
    </source>
</evidence>
<keyword evidence="3" id="KW-0812">Transmembrane</keyword>
<feature type="signal peptide" evidence="4">
    <location>
        <begin position="1"/>
        <end position="22"/>
    </location>
</feature>
<dbReference type="GO" id="GO:0016791">
    <property type="term" value="F:phosphatase activity"/>
    <property type="evidence" value="ECO:0007669"/>
    <property type="project" value="TreeGrafter"/>
</dbReference>
<proteinExistence type="inferred from homology"/>
<dbReference type="Proteomes" id="UP000298493">
    <property type="component" value="Unassembled WGS sequence"/>
</dbReference>
<evidence type="ECO:0000256" key="1">
    <source>
        <dbReference type="ARBA" id="ARBA00005375"/>
    </source>
</evidence>
<dbReference type="Pfam" id="PF00328">
    <property type="entry name" value="His_Phos_2"/>
    <property type="match status" value="1"/>
</dbReference>
<evidence type="ECO:0000256" key="3">
    <source>
        <dbReference type="SAM" id="Phobius"/>
    </source>
</evidence>
<dbReference type="EMBL" id="SNSC02000009">
    <property type="protein sequence ID" value="TID21565.1"/>
    <property type="molecule type" value="Genomic_DNA"/>
</dbReference>
<organism evidence="5 6">
    <name type="scientific">Venturia nashicola</name>
    <dbReference type="NCBI Taxonomy" id="86259"/>
    <lineage>
        <taxon>Eukaryota</taxon>
        <taxon>Fungi</taxon>
        <taxon>Dikarya</taxon>
        <taxon>Ascomycota</taxon>
        <taxon>Pezizomycotina</taxon>
        <taxon>Dothideomycetes</taxon>
        <taxon>Pleosporomycetidae</taxon>
        <taxon>Venturiales</taxon>
        <taxon>Venturiaceae</taxon>
        <taxon>Venturia</taxon>
    </lineage>
</organism>
<dbReference type="Gene3D" id="3.40.50.1240">
    <property type="entry name" value="Phosphoglycerate mutase-like"/>
    <property type="match status" value="1"/>
</dbReference>
<gene>
    <name evidence="5" type="ORF">E6O75_ATG04960</name>
</gene>
<keyword evidence="3" id="KW-1133">Transmembrane helix</keyword>
<dbReference type="PANTHER" id="PTHR11567:SF142">
    <property type="entry name" value="PHOSPHOGLYCERATE MUTASE-LIKE PROTEIN"/>
    <property type="match status" value="1"/>
</dbReference>
<name>A0A4Z1PF78_9PEZI</name>
<evidence type="ECO:0000256" key="2">
    <source>
        <dbReference type="SAM" id="MobiDB-lite"/>
    </source>
</evidence>
<dbReference type="InterPro" id="IPR050645">
    <property type="entry name" value="Histidine_acid_phosphatase"/>
</dbReference>
<keyword evidence="6" id="KW-1185">Reference proteome</keyword>
<dbReference type="OrthoDB" id="258392at2759"/>
<evidence type="ECO:0000313" key="6">
    <source>
        <dbReference type="Proteomes" id="UP000298493"/>
    </source>
</evidence>